<dbReference type="OrthoDB" id="10630823at2759"/>
<evidence type="ECO:0000313" key="1">
    <source>
        <dbReference type="EMBL" id="KAG8081809.1"/>
    </source>
</evidence>
<proteinExistence type="predicted"/>
<comment type="caution">
    <text evidence="1">The sequence shown here is derived from an EMBL/GenBank/DDBJ whole genome shotgun (WGS) entry which is preliminary data.</text>
</comment>
<sequence>MPLILMARGWIGLADSRWRAAAIVLAEHLQCCELGFQCWKQSKLNFHCLQAPHDGCEGVLDASSRSDEVPGLFAVWAPWWRLSERTGRSNVAEKHSVLGHEELEMHSVSAWKEAKLQFYEGPDVAAIQRRPLIHVKDSNNLMDVALAIIRNEISSVPIFKSSLSDSSWMPLLGLATLPGILKYGTDDLQATNQIYLHSSNSRYRLLMLLVQFDRWGAVIAILPILFPCNFLPCNL</sequence>
<name>A0A8J5T8G1_ZIZPA</name>
<organism evidence="1 2">
    <name type="scientific">Zizania palustris</name>
    <name type="common">Northern wild rice</name>
    <dbReference type="NCBI Taxonomy" id="103762"/>
    <lineage>
        <taxon>Eukaryota</taxon>
        <taxon>Viridiplantae</taxon>
        <taxon>Streptophyta</taxon>
        <taxon>Embryophyta</taxon>
        <taxon>Tracheophyta</taxon>
        <taxon>Spermatophyta</taxon>
        <taxon>Magnoliopsida</taxon>
        <taxon>Liliopsida</taxon>
        <taxon>Poales</taxon>
        <taxon>Poaceae</taxon>
        <taxon>BOP clade</taxon>
        <taxon>Oryzoideae</taxon>
        <taxon>Oryzeae</taxon>
        <taxon>Zizaniinae</taxon>
        <taxon>Zizania</taxon>
    </lineage>
</organism>
<dbReference type="EMBL" id="JAAALK010000086">
    <property type="protein sequence ID" value="KAG8081809.1"/>
    <property type="molecule type" value="Genomic_DNA"/>
</dbReference>
<dbReference type="Proteomes" id="UP000729402">
    <property type="component" value="Unassembled WGS sequence"/>
</dbReference>
<gene>
    <name evidence="1" type="ORF">GUJ93_ZPchr0014g46979</name>
</gene>
<evidence type="ECO:0000313" key="2">
    <source>
        <dbReference type="Proteomes" id="UP000729402"/>
    </source>
</evidence>
<keyword evidence="2" id="KW-1185">Reference proteome</keyword>
<protein>
    <submittedName>
        <fullName evidence="1">Uncharacterized protein</fullName>
    </submittedName>
</protein>
<reference evidence="1" key="2">
    <citation type="submission" date="2021-02" db="EMBL/GenBank/DDBJ databases">
        <authorList>
            <person name="Kimball J.A."/>
            <person name="Haas M.W."/>
            <person name="Macchietto M."/>
            <person name="Kono T."/>
            <person name="Duquette J."/>
            <person name="Shao M."/>
        </authorList>
    </citation>
    <scope>NUCLEOTIDE SEQUENCE</scope>
    <source>
        <tissue evidence="1">Fresh leaf tissue</tissue>
    </source>
</reference>
<accession>A0A8J5T8G1</accession>
<dbReference type="AlphaFoldDB" id="A0A8J5T8G1"/>
<reference evidence="1" key="1">
    <citation type="journal article" date="2021" name="bioRxiv">
        <title>Whole Genome Assembly and Annotation of Northern Wild Rice, Zizania palustris L., Supports a Whole Genome Duplication in the Zizania Genus.</title>
        <authorList>
            <person name="Haas M."/>
            <person name="Kono T."/>
            <person name="Macchietto M."/>
            <person name="Millas R."/>
            <person name="McGilp L."/>
            <person name="Shao M."/>
            <person name="Duquette J."/>
            <person name="Hirsch C.N."/>
            <person name="Kimball J."/>
        </authorList>
    </citation>
    <scope>NUCLEOTIDE SEQUENCE</scope>
    <source>
        <tissue evidence="1">Fresh leaf tissue</tissue>
    </source>
</reference>